<sequence>MNGKDQSLSGPEFFAAWDSFTDEVALAFEIGGLDVVDSPLATKQMRYVAANVAIWKLLNAIGRKETAEKFFELAEALQDVAVGLPHPLFSVERPQSAGGRRPDTSAVWRARASLCAGLAYFIAGSGLDPEAAIALVIKEHGKKLSKMLRPGAELKKSIRTWMKSFETDDVQNVVALSNYKRTIIELKTAKSNFSGTDIKQAGERLIARAAERAMDLP</sequence>
<reference evidence="1 2" key="1">
    <citation type="submission" date="2016-11" db="EMBL/GenBank/DDBJ databases">
        <title>Complete Genome Sequence of Bradyrhizobium sp. strain J5, an isolated from soybean nodule in Hokkaido.</title>
        <authorList>
            <person name="Kanehara K."/>
        </authorList>
    </citation>
    <scope>NUCLEOTIDE SEQUENCE [LARGE SCALE GENOMIC DNA]</scope>
    <source>
        <strain evidence="1 2">J5</strain>
    </source>
</reference>
<organism evidence="1 2">
    <name type="scientific">Bradyrhizobium japonicum</name>
    <dbReference type="NCBI Taxonomy" id="375"/>
    <lineage>
        <taxon>Bacteria</taxon>
        <taxon>Pseudomonadati</taxon>
        <taxon>Pseudomonadota</taxon>
        <taxon>Alphaproteobacteria</taxon>
        <taxon>Hyphomicrobiales</taxon>
        <taxon>Nitrobacteraceae</taxon>
        <taxon>Bradyrhizobium</taxon>
    </lineage>
</organism>
<proteinExistence type="predicted"/>
<dbReference type="RefSeq" id="WP_071913163.1">
    <property type="nucleotide sequence ID" value="NZ_CP017637.1"/>
</dbReference>
<protein>
    <submittedName>
        <fullName evidence="1">Uncharacterized protein</fullName>
    </submittedName>
</protein>
<dbReference type="AlphaFoldDB" id="A0A1L3FDM3"/>
<name>A0A1L3FDM3_BRAJP</name>
<evidence type="ECO:0000313" key="1">
    <source>
        <dbReference type="EMBL" id="APG11417.1"/>
    </source>
</evidence>
<dbReference type="OrthoDB" id="8266219at2"/>
<dbReference type="Proteomes" id="UP000181962">
    <property type="component" value="Chromosome"/>
</dbReference>
<evidence type="ECO:0000313" key="2">
    <source>
        <dbReference type="Proteomes" id="UP000181962"/>
    </source>
</evidence>
<dbReference type="EMBL" id="CP017637">
    <property type="protein sequence ID" value="APG11417.1"/>
    <property type="molecule type" value="Genomic_DNA"/>
</dbReference>
<gene>
    <name evidence="1" type="ORF">BKD09_24085</name>
</gene>
<accession>A0A1L3FDM3</accession>